<dbReference type="CDD" id="cd02440">
    <property type="entry name" value="AdoMet_MTases"/>
    <property type="match status" value="1"/>
</dbReference>
<feature type="binding site" evidence="7 8">
    <location>
        <position position="25"/>
    </location>
    <ligand>
        <name>S-adenosyl-L-methionine</name>
        <dbReference type="ChEBI" id="CHEBI:59789"/>
    </ligand>
</feature>
<comment type="catalytic activity">
    <reaction evidence="7">
        <text>adenosine(1518)/adenosine(1519) in 16S rRNA + 4 S-adenosyl-L-methionine = N(6)-dimethyladenosine(1518)/N(6)-dimethyladenosine(1519) in 16S rRNA + 4 S-adenosyl-L-homocysteine + 4 H(+)</text>
        <dbReference type="Rhea" id="RHEA:19609"/>
        <dbReference type="Rhea" id="RHEA-COMP:10232"/>
        <dbReference type="Rhea" id="RHEA-COMP:10233"/>
        <dbReference type="ChEBI" id="CHEBI:15378"/>
        <dbReference type="ChEBI" id="CHEBI:57856"/>
        <dbReference type="ChEBI" id="CHEBI:59789"/>
        <dbReference type="ChEBI" id="CHEBI:74411"/>
        <dbReference type="ChEBI" id="CHEBI:74493"/>
        <dbReference type="EC" id="2.1.1.182"/>
    </reaction>
</comment>
<keyword evidence="6 7" id="KW-0694">RNA-binding</keyword>
<gene>
    <name evidence="7 10" type="primary">ksgA</name>
    <name evidence="7" type="synonym">rsmA</name>
    <name evidence="10" type="ORF">GCW_00045</name>
</gene>
<dbReference type="Gene3D" id="3.40.50.150">
    <property type="entry name" value="Vaccinia Virus protein VP39"/>
    <property type="match status" value="1"/>
</dbReference>
<feature type="binding site" evidence="7 8">
    <location>
        <position position="94"/>
    </location>
    <ligand>
        <name>S-adenosyl-L-methionine</name>
        <dbReference type="ChEBI" id="CHEBI:59789"/>
    </ligand>
</feature>
<dbReference type="EMBL" id="CP006916">
    <property type="protein sequence ID" value="AHB99341.1"/>
    <property type="molecule type" value="Genomic_DNA"/>
</dbReference>
<dbReference type="AlphaFoldDB" id="A0A0F6CJR9"/>
<evidence type="ECO:0000313" key="10">
    <source>
        <dbReference type="EMBL" id="AHB99341.1"/>
    </source>
</evidence>
<evidence type="ECO:0000259" key="9">
    <source>
        <dbReference type="SMART" id="SM00650"/>
    </source>
</evidence>
<dbReference type="GO" id="GO:0052908">
    <property type="term" value="F:16S rRNA (adenine(1518)-N(6)/adenine(1519)-N(6))-dimethyltransferase activity"/>
    <property type="evidence" value="ECO:0007669"/>
    <property type="project" value="UniProtKB-EC"/>
</dbReference>
<evidence type="ECO:0000256" key="7">
    <source>
        <dbReference type="HAMAP-Rule" id="MF_00607"/>
    </source>
</evidence>
<evidence type="ECO:0000256" key="3">
    <source>
        <dbReference type="ARBA" id="ARBA00022603"/>
    </source>
</evidence>
<dbReference type="Gene3D" id="1.10.8.100">
    <property type="entry name" value="Ribosomal RNA adenine dimethylase-like, domain 2"/>
    <property type="match status" value="1"/>
</dbReference>
<dbReference type="PANTHER" id="PTHR11727">
    <property type="entry name" value="DIMETHYLADENOSINE TRANSFERASE"/>
    <property type="match status" value="1"/>
</dbReference>
<evidence type="ECO:0000256" key="8">
    <source>
        <dbReference type="PROSITE-ProRule" id="PRU01026"/>
    </source>
</evidence>
<comment type="similarity">
    <text evidence="7">Belongs to the class I-like SAM-binding methyltransferase superfamily. rRNA adenine N(6)-methyltransferase family. RsmA subfamily.</text>
</comment>
<dbReference type="Pfam" id="PF00398">
    <property type="entry name" value="RrnaAD"/>
    <property type="match status" value="1"/>
</dbReference>
<keyword evidence="5 7" id="KW-0949">S-adenosyl-L-methionine</keyword>
<dbReference type="Proteomes" id="UP000018735">
    <property type="component" value="Chromosome"/>
</dbReference>
<dbReference type="NCBIfam" id="TIGR00755">
    <property type="entry name" value="ksgA"/>
    <property type="match status" value="1"/>
</dbReference>
<dbReference type="PROSITE" id="PS51689">
    <property type="entry name" value="SAM_RNA_A_N6_MT"/>
    <property type="match status" value="1"/>
</dbReference>
<feature type="binding site" evidence="7 8">
    <location>
        <position position="116"/>
    </location>
    <ligand>
        <name>S-adenosyl-L-methionine</name>
        <dbReference type="ChEBI" id="CHEBI:59789"/>
    </ligand>
</feature>
<dbReference type="HOGENOM" id="CLU_041220_0_2_14"/>
<dbReference type="HAMAP" id="MF_00607">
    <property type="entry name" value="16SrRNA_methyltr_A"/>
    <property type="match status" value="1"/>
</dbReference>
<feature type="domain" description="Ribosomal RNA adenine methylase transferase N-terminal" evidence="9">
    <location>
        <begin position="30"/>
        <end position="199"/>
    </location>
</feature>
<dbReference type="RefSeq" id="WP_011883616.1">
    <property type="nucleotide sequence ID" value="NC_023030.2"/>
</dbReference>
<keyword evidence="4 7" id="KW-0808">Transferase</keyword>
<keyword evidence="1 7" id="KW-0963">Cytoplasm</keyword>
<dbReference type="PANTHER" id="PTHR11727:SF7">
    <property type="entry name" value="DIMETHYLADENOSINE TRANSFERASE-RELATED"/>
    <property type="match status" value="1"/>
</dbReference>
<feature type="binding site" evidence="7 8">
    <location>
        <position position="50"/>
    </location>
    <ligand>
        <name>S-adenosyl-L-methionine</name>
        <dbReference type="ChEBI" id="CHEBI:59789"/>
    </ligand>
</feature>
<dbReference type="InterPro" id="IPR020598">
    <property type="entry name" value="rRNA_Ade_methylase_Trfase_N"/>
</dbReference>
<evidence type="ECO:0000313" key="11">
    <source>
        <dbReference type="Proteomes" id="UP000018735"/>
    </source>
</evidence>
<reference evidence="10 11" key="1">
    <citation type="journal article" date="2011" name="PLoS ONE">
        <title>Core proteome of the minimal cell: comparative proteomics of three mollicute species.</title>
        <authorList>
            <person name="Fisunov G.Y."/>
            <person name="Alexeev D.G."/>
            <person name="Bazaleev N.A."/>
            <person name="Ladygina V.G."/>
            <person name="Galyamina M.A."/>
            <person name="Kondratov I.G."/>
            <person name="Zhukova N.A."/>
            <person name="Serebryakova M.V."/>
            <person name="Demina I.A."/>
            <person name="Govorun V.M."/>
        </authorList>
    </citation>
    <scope>NUCLEOTIDE SEQUENCE [LARGE SCALE GENOMIC DNA]</scope>
    <source>
        <strain evidence="10 11">S6</strain>
    </source>
</reference>
<dbReference type="eggNOG" id="COG0030">
    <property type="taxonomic scope" value="Bacteria"/>
</dbReference>
<keyword evidence="2 7" id="KW-0698">rRNA processing</keyword>
<dbReference type="GO" id="GO:0003723">
    <property type="term" value="F:RNA binding"/>
    <property type="evidence" value="ECO:0007669"/>
    <property type="project" value="UniProtKB-UniRule"/>
</dbReference>
<evidence type="ECO:0000256" key="1">
    <source>
        <dbReference type="ARBA" id="ARBA00022490"/>
    </source>
</evidence>
<proteinExistence type="inferred from homology"/>
<evidence type="ECO:0000256" key="5">
    <source>
        <dbReference type="ARBA" id="ARBA00022691"/>
    </source>
</evidence>
<feature type="binding site" evidence="7 8">
    <location>
        <position position="23"/>
    </location>
    <ligand>
        <name>S-adenosyl-L-methionine</name>
        <dbReference type="ChEBI" id="CHEBI:59789"/>
    </ligand>
</feature>
<dbReference type="PROSITE" id="PS01131">
    <property type="entry name" value="RRNA_A_DIMETH"/>
    <property type="match status" value="1"/>
</dbReference>
<dbReference type="InterPro" id="IPR020596">
    <property type="entry name" value="rRNA_Ade_Mease_Trfase_CS"/>
</dbReference>
<dbReference type="SUPFAM" id="SSF53335">
    <property type="entry name" value="S-adenosyl-L-methionine-dependent methyltransferases"/>
    <property type="match status" value="1"/>
</dbReference>
<dbReference type="KEGG" id="mgz:GCW_00045"/>
<evidence type="ECO:0000256" key="6">
    <source>
        <dbReference type="ARBA" id="ARBA00022884"/>
    </source>
</evidence>
<dbReference type="InterPro" id="IPR029063">
    <property type="entry name" value="SAM-dependent_MTases_sf"/>
</dbReference>
<evidence type="ECO:0000256" key="4">
    <source>
        <dbReference type="ARBA" id="ARBA00022679"/>
    </source>
</evidence>
<sequence length="268" mass="30783">MINKINKFFKNNEFSPSKQRGQNFLIDQNIINKVVEAVNKINPSKVLEIGPGLGAISEQLIKRFADNYYAIELDKKLFHHLNEGLLKDHILHADALEIDWKSIFDNLGDNPTMVGNLPYNISSKLIKKFILSTYRCAIIMVQKEMGLRLLAKINSKDYSAFSALCQYSLNVSKIIEINETAFIPEPKVRSTLLFLEKKDIAFNEGYEKFLKLIFLSRRKTILNNLKNNYDPKLIIQSLVNLGFKETTRAQELSPTQLFSLYESLSKLC</sequence>
<name>A0A0F6CJR9_MYCGL</name>
<dbReference type="InterPro" id="IPR023165">
    <property type="entry name" value="rRNA_Ade_diMease-like_C"/>
</dbReference>
<keyword evidence="3 7" id="KW-0489">Methyltransferase</keyword>
<dbReference type="SMART" id="SM00650">
    <property type="entry name" value="rADc"/>
    <property type="match status" value="1"/>
</dbReference>
<comment type="subcellular location">
    <subcellularLocation>
        <location evidence="7">Cytoplasm</location>
    </subcellularLocation>
</comment>
<evidence type="ECO:0000256" key="2">
    <source>
        <dbReference type="ARBA" id="ARBA00022552"/>
    </source>
</evidence>
<dbReference type="InterPro" id="IPR001737">
    <property type="entry name" value="KsgA/Erm"/>
</dbReference>
<protein>
    <recommendedName>
        <fullName evidence="7">Ribosomal RNA small subunit methyltransferase A</fullName>
        <ecNumber evidence="7">2.1.1.182</ecNumber>
    </recommendedName>
    <alternativeName>
        <fullName evidence="7">16S rRNA (adenine(1518)-N(6)/adenine(1519)-N(6))-dimethyltransferase</fullName>
    </alternativeName>
    <alternativeName>
        <fullName evidence="7">16S rRNA dimethyladenosine transferase</fullName>
    </alternativeName>
    <alternativeName>
        <fullName evidence="7">16S rRNA dimethylase</fullName>
    </alternativeName>
    <alternativeName>
        <fullName evidence="7">S-adenosylmethionine-6-N', N'-adenosyl(rRNA) dimethyltransferase</fullName>
    </alternativeName>
</protein>
<dbReference type="InterPro" id="IPR011530">
    <property type="entry name" value="rRNA_adenine_dimethylase"/>
</dbReference>
<accession>A0A0F6CJR9</accession>
<feature type="binding site" evidence="7 8">
    <location>
        <position position="72"/>
    </location>
    <ligand>
        <name>S-adenosyl-L-methionine</name>
        <dbReference type="ChEBI" id="CHEBI:59789"/>
    </ligand>
</feature>
<dbReference type="GO" id="GO:0005829">
    <property type="term" value="C:cytosol"/>
    <property type="evidence" value="ECO:0007669"/>
    <property type="project" value="TreeGrafter"/>
</dbReference>
<dbReference type="EC" id="2.1.1.182" evidence="7"/>
<organism evidence="10 11">
    <name type="scientific">Mycoplasmoides gallisepticum S6</name>
    <dbReference type="NCBI Taxonomy" id="1006581"/>
    <lineage>
        <taxon>Bacteria</taxon>
        <taxon>Bacillati</taxon>
        <taxon>Mycoplasmatota</taxon>
        <taxon>Mycoplasmoidales</taxon>
        <taxon>Mycoplasmoidaceae</taxon>
        <taxon>Mycoplasmoides</taxon>
    </lineage>
</organism>
<comment type="function">
    <text evidence="7">Specifically dimethylates two adjacent adenosines (A1518 and A1519) in the loop of a conserved hairpin near the 3'-end of 16S rRNA in the 30S particle. May play a critical role in biogenesis of 30S subunits.</text>
</comment>